<keyword evidence="2" id="KW-1185">Reference proteome</keyword>
<sequence>MNPAVVEVGPQTVRGPECAPREWISVAIECVDDHLALLDDRLIEVRRLWSNLLEVVAGERAEPLVLVVPTWWSSARVELITDAAGSVAPYVVVLQRGSALNADGATTVVELSDEFVVIVAPGVDAQVLPRGTCDVAAHLGAASEVLIDVPAEVSPPTPALATRLRAVGIAVAYSDRCRMVRSVSAGLGDRALRESAAGRARSRRVIAVLAGAMVTLAAVGGGWAAQRPAGQPLGDSSTELLLEGRVAVRVPARWVVERITSGPGSARLRVTAPTGDSTALHLTQSAGATSATLAEVAETLRRALESEPPGVFTDMDSAGSVGGRPAVTYRELRAGSETSWAVVIDGAILVAIGCQSPPGRPEVIHDACVRAVQSAHVV</sequence>
<accession>A0ABQ4V4I3</accession>
<dbReference type="Proteomes" id="UP001060504">
    <property type="component" value="Unassembled WGS sequence"/>
</dbReference>
<protein>
    <submittedName>
        <fullName evidence="1">Type VII secretion-associated protein</fullName>
    </submittedName>
</protein>
<dbReference type="NCBIfam" id="TIGR03931">
    <property type="entry name" value="T7SS_Rv3446c"/>
    <property type="match status" value="1"/>
</dbReference>
<name>A0ABQ4V4I3_9MYCO</name>
<evidence type="ECO:0000313" key="2">
    <source>
        <dbReference type="Proteomes" id="UP001060504"/>
    </source>
</evidence>
<dbReference type="EMBL" id="BPRH01003172">
    <property type="protein sequence ID" value="GJF08349.1"/>
    <property type="molecule type" value="Genomic_DNA"/>
</dbReference>
<gene>
    <name evidence="1" type="ORF">NGTWS1702_30350</name>
</gene>
<comment type="caution">
    <text evidence="1">The sequence shown here is derived from an EMBL/GenBank/DDBJ whole genome shotgun (WGS) entry which is preliminary data.</text>
</comment>
<proteinExistence type="predicted"/>
<evidence type="ECO:0000313" key="1">
    <source>
        <dbReference type="EMBL" id="GJF08349.1"/>
    </source>
</evidence>
<reference evidence="1 2" key="1">
    <citation type="submission" date="2021-08" db="EMBL/GenBank/DDBJ databases">
        <title>Draft genome sequence of Mycolicibacterium sp. NGTWS1702 strain.</title>
        <authorList>
            <person name="Matsumoto M."/>
            <person name="Tang B.C.C."/>
            <person name="Machida Y."/>
            <person name="Matoyama H."/>
            <person name="Kishihara T."/>
            <person name="Sato S."/>
            <person name="Kondo I."/>
            <person name="Sano M."/>
            <person name="Kato G."/>
        </authorList>
    </citation>
    <scope>NUCLEOTIDE SEQUENCE [LARGE SCALE GENOMIC DNA]</scope>
    <source>
        <strain evidence="1 2">NGTWSNA01</strain>
    </source>
</reference>
<dbReference type="InterPro" id="IPR023840">
    <property type="entry name" value="T7SS_Rv3446c"/>
</dbReference>
<organism evidence="1 2">
    <name type="scientific">Mycolicibacterium cyprinidarum</name>
    <dbReference type="NCBI Taxonomy" id="2860311"/>
    <lineage>
        <taxon>Bacteria</taxon>
        <taxon>Bacillati</taxon>
        <taxon>Actinomycetota</taxon>
        <taxon>Actinomycetes</taxon>
        <taxon>Mycobacteriales</taxon>
        <taxon>Mycobacteriaceae</taxon>
        <taxon>Mycolicibacterium</taxon>
    </lineage>
</organism>